<dbReference type="EMBL" id="JBHUOF010000003">
    <property type="protein sequence ID" value="MFD2798438.1"/>
    <property type="molecule type" value="Genomic_DNA"/>
</dbReference>
<dbReference type="InterPro" id="IPR003594">
    <property type="entry name" value="HATPase_dom"/>
</dbReference>
<keyword evidence="5" id="KW-1185">Reference proteome</keyword>
<evidence type="ECO:0000256" key="1">
    <source>
        <dbReference type="ARBA" id="ARBA00022527"/>
    </source>
</evidence>
<dbReference type="Gene3D" id="3.30.565.10">
    <property type="entry name" value="Histidine kinase-like ATPase, C-terminal domain"/>
    <property type="match status" value="1"/>
</dbReference>
<proteinExistence type="predicted"/>
<keyword evidence="1" id="KW-0418">Kinase</keyword>
<evidence type="ECO:0000259" key="3">
    <source>
        <dbReference type="Pfam" id="PF14417"/>
    </source>
</evidence>
<reference evidence="5" key="1">
    <citation type="journal article" date="2019" name="Int. J. Syst. Evol. Microbiol.">
        <title>The Global Catalogue of Microorganisms (GCM) 10K type strain sequencing project: providing services to taxonomists for standard genome sequencing and annotation.</title>
        <authorList>
            <consortium name="The Broad Institute Genomics Platform"/>
            <consortium name="The Broad Institute Genome Sequencing Center for Infectious Disease"/>
            <person name="Wu L."/>
            <person name="Ma J."/>
        </authorList>
    </citation>
    <scope>NUCLEOTIDE SEQUENCE [LARGE SCALE GENOMIC DNA]</scope>
    <source>
        <strain evidence="5">IBRC-M 10906</strain>
    </source>
</reference>
<feature type="domain" description="Histidine kinase/HSP90-like ATPase" evidence="2">
    <location>
        <begin position="195"/>
        <end position="307"/>
    </location>
</feature>
<accession>A0ABW5W3H4</accession>
<feature type="domain" description="MEDS" evidence="3">
    <location>
        <begin position="14"/>
        <end position="156"/>
    </location>
</feature>
<dbReference type="RefSeq" id="WP_377384128.1">
    <property type="nucleotide sequence ID" value="NZ_JBHSAN010000001.1"/>
</dbReference>
<keyword evidence="1" id="KW-0808">Transferase</keyword>
<evidence type="ECO:0000259" key="2">
    <source>
        <dbReference type="Pfam" id="PF13581"/>
    </source>
</evidence>
<sequence>MTTIGELDSGEFSHPALFYRDEASYLAGTVPFLLDGLAVGDAVAVAVPGENLARIEAALGDSAGDVKLLDMTEAGRNPGRILSGVLRAFADAHPGPFRIIGEPVWAARSDDEYAAAVEHEALINAAFAGRAGTILCPYDTASLKPSILADAEATHPVLVDASGERESLVYAPDDIVSTYNQPLVAPPSAPAMEFALTTLGAARRFAVDIAADAGLRGTRLDDLTLAVGELTGNSVQHGGGAGVLRVWTEADAVICQVEDKGRLADLLAGRTPASPRQLGGRGLLLVHHVSDLVRTHRTAEGTVTRVYFRTDRQV</sequence>
<dbReference type="InterPro" id="IPR047718">
    <property type="entry name" value="RsbA-like_anti_sig"/>
</dbReference>
<evidence type="ECO:0000313" key="4">
    <source>
        <dbReference type="EMBL" id="MFD2798438.1"/>
    </source>
</evidence>
<dbReference type="PANTHER" id="PTHR35526:SF3">
    <property type="entry name" value="ANTI-SIGMA-F FACTOR RSBW"/>
    <property type="match status" value="1"/>
</dbReference>
<dbReference type="NCBIfam" id="NF041045">
    <property type="entry name" value="RsbA_anti_sig"/>
    <property type="match status" value="1"/>
</dbReference>
<dbReference type="Proteomes" id="UP001597478">
    <property type="component" value="Unassembled WGS sequence"/>
</dbReference>
<name>A0ABW5W3H4_9PSEU</name>
<gene>
    <name evidence="4" type="ORF">ACFS2C_03420</name>
</gene>
<protein>
    <submittedName>
        <fullName evidence="4">Anti-sigma factor RsbA family regulatory protein</fullName>
    </submittedName>
</protein>
<dbReference type="InterPro" id="IPR050267">
    <property type="entry name" value="Anti-sigma-factor_SerPK"/>
</dbReference>
<evidence type="ECO:0000313" key="5">
    <source>
        <dbReference type="Proteomes" id="UP001597478"/>
    </source>
</evidence>
<dbReference type="InterPro" id="IPR025847">
    <property type="entry name" value="MEDS_domain"/>
</dbReference>
<dbReference type="CDD" id="cd16936">
    <property type="entry name" value="HATPase_RsbW-like"/>
    <property type="match status" value="1"/>
</dbReference>
<keyword evidence="1" id="KW-0723">Serine/threonine-protein kinase</keyword>
<comment type="caution">
    <text evidence="4">The sequence shown here is derived from an EMBL/GenBank/DDBJ whole genome shotgun (WGS) entry which is preliminary data.</text>
</comment>
<dbReference type="PANTHER" id="PTHR35526">
    <property type="entry name" value="ANTI-SIGMA-F FACTOR RSBW-RELATED"/>
    <property type="match status" value="1"/>
</dbReference>
<dbReference type="Pfam" id="PF13581">
    <property type="entry name" value="HATPase_c_2"/>
    <property type="match status" value="1"/>
</dbReference>
<dbReference type="InterPro" id="IPR036890">
    <property type="entry name" value="HATPase_C_sf"/>
</dbReference>
<dbReference type="Pfam" id="PF14417">
    <property type="entry name" value="MEDS"/>
    <property type="match status" value="1"/>
</dbReference>
<dbReference type="SUPFAM" id="SSF55874">
    <property type="entry name" value="ATPase domain of HSP90 chaperone/DNA topoisomerase II/histidine kinase"/>
    <property type="match status" value="1"/>
</dbReference>
<organism evidence="4 5">
    <name type="scientific">Prauserella oleivorans</name>
    <dbReference type="NCBI Taxonomy" id="1478153"/>
    <lineage>
        <taxon>Bacteria</taxon>
        <taxon>Bacillati</taxon>
        <taxon>Actinomycetota</taxon>
        <taxon>Actinomycetes</taxon>
        <taxon>Pseudonocardiales</taxon>
        <taxon>Pseudonocardiaceae</taxon>
        <taxon>Prauserella</taxon>
    </lineage>
</organism>